<feature type="transmembrane region" description="Helical" evidence="1">
    <location>
        <begin position="153"/>
        <end position="170"/>
    </location>
</feature>
<feature type="transmembrane region" description="Helical" evidence="1">
    <location>
        <begin position="120"/>
        <end position="141"/>
    </location>
</feature>
<accession>A0A0G2TDT3</accession>
<feature type="transmembrane region" description="Helical" evidence="1">
    <location>
        <begin position="182"/>
        <end position="203"/>
    </location>
</feature>
<feature type="transmembrane region" description="Helical" evidence="1">
    <location>
        <begin position="69"/>
        <end position="88"/>
    </location>
</feature>
<organismHost>
    <name type="scientific">Homo sapiens</name>
    <name type="common">Human</name>
    <dbReference type="NCBI Taxonomy" id="9606"/>
</organismHost>
<evidence type="ECO:0000313" key="2">
    <source>
        <dbReference type="EMBL" id="AKI07864.1"/>
    </source>
</evidence>
<protein>
    <submittedName>
        <fullName evidence="2">Membrane protein US13</fullName>
    </submittedName>
</protein>
<evidence type="ECO:0000313" key="3">
    <source>
        <dbReference type="Proteomes" id="UP000109830"/>
    </source>
</evidence>
<reference evidence="2 3" key="1">
    <citation type="journal article" date="2015" name="J. Virol.">
        <title>High-throughput analysis of human cytomegalovirus genome diversity highlights the widespread occurrence of gene-disrupting mutations and pervasive recombination.</title>
        <authorList>
            <person name="Sijmons S."/>
            <person name="Thys K."/>
            <person name="Mbong Ngwese M."/>
            <person name="Van Damme E."/>
            <person name="Dvorak J."/>
            <person name="Van Loock M."/>
            <person name="Li G."/>
            <person name="Tachezy R."/>
            <person name="Busson L."/>
            <person name="Aerssens J."/>
            <person name="Van Ranst M."/>
            <person name="Maes P."/>
        </authorList>
    </citation>
    <scope>NUCLEOTIDE SEQUENCE [LARGE SCALE GENOMIC DNA]</scope>
    <source>
        <strain evidence="2">BE/32/2010</strain>
    </source>
</reference>
<keyword evidence="1" id="KW-0812">Transmembrane</keyword>
<dbReference type="EMBL" id="KP745634">
    <property type="protein sequence ID" value="AKI07864.1"/>
    <property type="molecule type" value="Genomic_DNA"/>
</dbReference>
<feature type="transmembrane region" description="Helical" evidence="1">
    <location>
        <begin position="215"/>
        <end position="234"/>
    </location>
</feature>
<feature type="transmembrane region" description="Helical" evidence="1">
    <location>
        <begin position="95"/>
        <end position="114"/>
    </location>
</feature>
<keyword evidence="1" id="KW-0472">Membrane</keyword>
<gene>
    <name evidence="2" type="primary">US13</name>
</gene>
<proteinExistence type="predicted"/>
<name>A0A0G2TDT3_HCMV</name>
<dbReference type="Proteomes" id="UP000109830">
    <property type="component" value="Segment"/>
</dbReference>
<organism evidence="2 3">
    <name type="scientific">Human cytomegalovirus</name>
    <name type="common">HHV-5</name>
    <name type="synonym">Human herpesvirus 5</name>
    <dbReference type="NCBI Taxonomy" id="10359"/>
    <lineage>
        <taxon>Viruses</taxon>
        <taxon>Duplodnaviria</taxon>
        <taxon>Heunggongvirae</taxon>
        <taxon>Peploviricota</taxon>
        <taxon>Herviviricetes</taxon>
        <taxon>Herpesvirales</taxon>
        <taxon>Orthoherpesviridae</taxon>
        <taxon>Betaherpesvirinae</taxon>
        <taxon>Cytomegalovirus</taxon>
        <taxon>Cytomegalovirus humanbeta5</taxon>
    </lineage>
</organism>
<sequence>MDPPLPSLHSPQWASLLQLHHGLMWLRRFAVLVRVYALVVFHIAISTAFCGMIWLGIPDSHNICQHESSPLLLVFAPSLLWCLVLIQGERHPDDVVLTMGYVGLLSVTTVFYTWCSDLPAILIDYTLVLTLWIACTGAVMVGDSFHAKRWELICSRVLTSVFFITLWVISDQTVFHHQRILLYGYGAIVFLMMTVTFYGTRYIRDELPAAQTLRGSLLIYVGLVTMFKITLIVLSPNLWRLPWTTVFAAFRSSYCEGGGGS</sequence>
<keyword evidence="1" id="KW-1133">Transmembrane helix</keyword>
<feature type="transmembrane region" description="Helical" evidence="1">
    <location>
        <begin position="35"/>
        <end position="57"/>
    </location>
</feature>
<evidence type="ECO:0000256" key="1">
    <source>
        <dbReference type="SAM" id="Phobius"/>
    </source>
</evidence>